<evidence type="ECO:0000256" key="1">
    <source>
        <dbReference type="SAM" id="SignalP"/>
    </source>
</evidence>
<comment type="caution">
    <text evidence="2">The sequence shown here is derived from an EMBL/GenBank/DDBJ whole genome shotgun (WGS) entry which is preliminary data.</text>
</comment>
<reference evidence="2 3" key="1">
    <citation type="submission" date="2019-02" db="EMBL/GenBank/DDBJ databases">
        <title>Genome sequencing of the rare red list fungi Phlebia centrifuga.</title>
        <authorList>
            <person name="Buettner E."/>
            <person name="Kellner H."/>
        </authorList>
    </citation>
    <scope>NUCLEOTIDE SEQUENCE [LARGE SCALE GENOMIC DNA]</scope>
    <source>
        <strain evidence="2 3">DSM 108282</strain>
    </source>
</reference>
<evidence type="ECO:0000313" key="3">
    <source>
        <dbReference type="Proteomes" id="UP000309038"/>
    </source>
</evidence>
<evidence type="ECO:0000313" key="2">
    <source>
        <dbReference type="EMBL" id="THG98691.1"/>
    </source>
</evidence>
<sequence>MHSTTGFFSLLSLALAVSASPMAEKRAAFTLQNGLDAQALNAQFQTLSATSPCTAGQSACIGGAFAQCANGQFVSFPCSGGLTCVALPLVNSPGTSITCDTEADAAARIAATGATGGIAGRSLESRAAFTLQNGIDAQNLNAQFATLSATSPCTAGENACVGGEFAQCANGRFFSFPCAAGLTCVALPLVNSPGTSITCDTEADAATRIANTGATGGISG</sequence>
<name>A0A4S4KJU5_9APHY</name>
<protein>
    <recommendedName>
        <fullName evidence="4">Carbohydrate-binding module family 19 domain-containing protein</fullName>
    </recommendedName>
</protein>
<accession>A0A4S4KJU5</accession>
<feature type="signal peptide" evidence="1">
    <location>
        <begin position="1"/>
        <end position="19"/>
    </location>
</feature>
<dbReference type="Proteomes" id="UP000309038">
    <property type="component" value="Unassembled WGS sequence"/>
</dbReference>
<gene>
    <name evidence="2" type="ORF">EW026_g3544</name>
</gene>
<evidence type="ECO:0008006" key="4">
    <source>
        <dbReference type="Google" id="ProtNLM"/>
    </source>
</evidence>
<proteinExistence type="predicted"/>
<keyword evidence="1" id="KW-0732">Signal</keyword>
<keyword evidence="3" id="KW-1185">Reference proteome</keyword>
<dbReference type="EMBL" id="SGPJ01000108">
    <property type="protein sequence ID" value="THG98691.1"/>
    <property type="molecule type" value="Genomic_DNA"/>
</dbReference>
<feature type="chain" id="PRO_5020270450" description="Carbohydrate-binding module family 19 domain-containing protein" evidence="1">
    <location>
        <begin position="20"/>
        <end position="220"/>
    </location>
</feature>
<organism evidence="2 3">
    <name type="scientific">Hermanssonia centrifuga</name>
    <dbReference type="NCBI Taxonomy" id="98765"/>
    <lineage>
        <taxon>Eukaryota</taxon>
        <taxon>Fungi</taxon>
        <taxon>Dikarya</taxon>
        <taxon>Basidiomycota</taxon>
        <taxon>Agaricomycotina</taxon>
        <taxon>Agaricomycetes</taxon>
        <taxon>Polyporales</taxon>
        <taxon>Meruliaceae</taxon>
        <taxon>Hermanssonia</taxon>
    </lineage>
</organism>
<dbReference type="AlphaFoldDB" id="A0A4S4KJU5"/>